<evidence type="ECO:0000256" key="2">
    <source>
        <dbReference type="SAM" id="SignalP"/>
    </source>
</evidence>
<feature type="domain" description="F-box" evidence="3">
    <location>
        <begin position="1"/>
        <end position="49"/>
    </location>
</feature>
<dbReference type="SUPFAM" id="SSF81383">
    <property type="entry name" value="F-box domain"/>
    <property type="match status" value="1"/>
</dbReference>
<evidence type="ECO:0000256" key="1">
    <source>
        <dbReference type="SAM" id="MobiDB-lite"/>
    </source>
</evidence>
<dbReference type="SMART" id="SM00256">
    <property type="entry name" value="FBOX"/>
    <property type="match status" value="1"/>
</dbReference>
<organism evidence="4 5">
    <name type="scientific">Ceriporiopsis subvermispora (strain B)</name>
    <name type="common">White-rot fungus</name>
    <name type="synonym">Gelatoporia subvermispora</name>
    <dbReference type="NCBI Taxonomy" id="914234"/>
    <lineage>
        <taxon>Eukaryota</taxon>
        <taxon>Fungi</taxon>
        <taxon>Dikarya</taxon>
        <taxon>Basidiomycota</taxon>
        <taxon>Agaricomycotina</taxon>
        <taxon>Agaricomycetes</taxon>
        <taxon>Polyporales</taxon>
        <taxon>Gelatoporiaceae</taxon>
        <taxon>Gelatoporia</taxon>
    </lineage>
</organism>
<evidence type="ECO:0000313" key="4">
    <source>
        <dbReference type="EMBL" id="EMD33102.1"/>
    </source>
</evidence>
<protein>
    <recommendedName>
        <fullName evidence="3">F-box domain-containing protein</fullName>
    </recommendedName>
</protein>
<dbReference type="InterPro" id="IPR001810">
    <property type="entry name" value="F-box_dom"/>
</dbReference>
<feature type="region of interest" description="Disordered" evidence="1">
    <location>
        <begin position="554"/>
        <end position="605"/>
    </location>
</feature>
<feature type="chain" id="PRO_5004023749" description="F-box domain-containing protein" evidence="2">
    <location>
        <begin position="26"/>
        <end position="685"/>
    </location>
</feature>
<dbReference type="HOGENOM" id="CLU_021592_1_0_1"/>
<dbReference type="AlphaFoldDB" id="M2R4G4"/>
<dbReference type="InterPro" id="IPR036047">
    <property type="entry name" value="F-box-like_dom_sf"/>
</dbReference>
<reference evidence="4 5" key="1">
    <citation type="journal article" date="2012" name="Proc. Natl. Acad. Sci. U.S.A.">
        <title>Comparative genomics of Ceriporiopsis subvermispora and Phanerochaete chrysosporium provide insight into selective ligninolysis.</title>
        <authorList>
            <person name="Fernandez-Fueyo E."/>
            <person name="Ruiz-Duenas F.J."/>
            <person name="Ferreira P."/>
            <person name="Floudas D."/>
            <person name="Hibbett D.S."/>
            <person name="Canessa P."/>
            <person name="Larrondo L.F."/>
            <person name="James T.Y."/>
            <person name="Seelenfreund D."/>
            <person name="Lobos S."/>
            <person name="Polanco R."/>
            <person name="Tello M."/>
            <person name="Honda Y."/>
            <person name="Watanabe T."/>
            <person name="Watanabe T."/>
            <person name="Ryu J.S."/>
            <person name="Kubicek C.P."/>
            <person name="Schmoll M."/>
            <person name="Gaskell J."/>
            <person name="Hammel K.E."/>
            <person name="St John F.J."/>
            <person name="Vanden Wymelenberg A."/>
            <person name="Sabat G."/>
            <person name="Splinter BonDurant S."/>
            <person name="Syed K."/>
            <person name="Yadav J.S."/>
            <person name="Doddapaneni H."/>
            <person name="Subramanian V."/>
            <person name="Lavin J.L."/>
            <person name="Oguiza J.A."/>
            <person name="Perez G."/>
            <person name="Pisabarro A.G."/>
            <person name="Ramirez L."/>
            <person name="Santoyo F."/>
            <person name="Master E."/>
            <person name="Coutinho P.M."/>
            <person name="Henrissat B."/>
            <person name="Lombard V."/>
            <person name="Magnuson J.K."/>
            <person name="Kuees U."/>
            <person name="Hori C."/>
            <person name="Igarashi K."/>
            <person name="Samejima M."/>
            <person name="Held B.W."/>
            <person name="Barry K.W."/>
            <person name="LaButti K.M."/>
            <person name="Lapidus A."/>
            <person name="Lindquist E.A."/>
            <person name="Lucas S.M."/>
            <person name="Riley R."/>
            <person name="Salamov A.A."/>
            <person name="Hoffmeister D."/>
            <person name="Schwenk D."/>
            <person name="Hadar Y."/>
            <person name="Yarden O."/>
            <person name="de Vries R.P."/>
            <person name="Wiebenga A."/>
            <person name="Stenlid J."/>
            <person name="Eastwood D."/>
            <person name="Grigoriev I.V."/>
            <person name="Berka R.M."/>
            <person name="Blanchette R.A."/>
            <person name="Kersten P."/>
            <person name="Martinez A.T."/>
            <person name="Vicuna R."/>
            <person name="Cullen D."/>
        </authorList>
    </citation>
    <scope>NUCLEOTIDE SEQUENCE [LARGE SCALE GENOMIC DNA]</scope>
    <source>
        <strain evidence="4 5">B</strain>
    </source>
</reference>
<dbReference type="Pfam" id="PF12937">
    <property type="entry name" value="F-box-like"/>
    <property type="match status" value="1"/>
</dbReference>
<gene>
    <name evidence="4" type="ORF">CERSUDRAFT_118157</name>
</gene>
<feature type="region of interest" description="Disordered" evidence="1">
    <location>
        <begin position="631"/>
        <end position="671"/>
    </location>
</feature>
<dbReference type="EMBL" id="KB445807">
    <property type="protein sequence ID" value="EMD33102.1"/>
    <property type="molecule type" value="Genomic_DNA"/>
</dbReference>
<feature type="signal peptide" evidence="2">
    <location>
        <begin position="1"/>
        <end position="25"/>
    </location>
</feature>
<dbReference type="PROSITE" id="PS50181">
    <property type="entry name" value="FBOX"/>
    <property type="match status" value="1"/>
</dbReference>
<accession>M2R4G4</accession>
<evidence type="ECO:0000313" key="5">
    <source>
        <dbReference type="Proteomes" id="UP000016930"/>
    </source>
</evidence>
<dbReference type="Gene3D" id="1.20.1280.50">
    <property type="match status" value="1"/>
</dbReference>
<proteinExistence type="predicted"/>
<dbReference type="OrthoDB" id="550575at2759"/>
<keyword evidence="2" id="KW-0732">Signal</keyword>
<keyword evidence="5" id="KW-1185">Reference proteome</keyword>
<dbReference type="Proteomes" id="UP000016930">
    <property type="component" value="Unassembled WGS sequence"/>
</dbReference>
<evidence type="ECO:0000259" key="3">
    <source>
        <dbReference type="PROSITE" id="PS50181"/>
    </source>
</evidence>
<dbReference type="STRING" id="914234.M2R4G4"/>
<feature type="compositionally biased region" description="Acidic residues" evidence="1">
    <location>
        <begin position="632"/>
        <end position="660"/>
    </location>
</feature>
<sequence>MTRLELLPTELLLNILVYLPVQTLAALRQTSQFWNEFFKANEQGIYHKAALLHNFVDAIGISLNDAKVRHRGIAMRDVITWKNYCRRCLQLHRNWLGHGYASIGAYTTTDFVHRIKVDEEVGILVTTNSFGGLTVSDANTDEVLWSLAESYVREYAHCEYEKGYLVFDRLEGTKEVWRLSVDAAQSPISTVWEGARPDEAQLSASKAAAARHATTTPRGHFTPWAILRPSEPTRAYHLVYPTLAVVGVNSVFLWDVPSATLVETIRDIQGLHGGDRPLGRINYVELNSRHVFLCGEHELRVFARGGGSLVLRVSSQQNPLTSTRVALGSPTVIRRDPSPIQPLTAHIIEQPITNFLDSMFLAVHVSPCGRELAAMLSDDRLLLIEDFERIVKGQASFEDVALEVKLSGVPQDGDGGWMPDVLSVYLALDHGRVGVVTTAGLYLITLDFTRSALPELPESSVPPSLGFIRGRSTLPPSVSFPNVAFSFVPFIGAPLGTSPGLLHDVSCLQMTESRLYMTWYDLDIACVDPSAPPMSLAEQFPNAWGGVSVDSASADLSEDADSSANVPNADDRPRWGDVSVPEGSGQWNAHPEEETGGSSGWGENSMPDTWLVGDADVVDHMEAAIITAGGSDYDEDMEDEAGSDDMSGEWEWEQPDDDGGSDFGDHDELNPRRIVVRVDCSPKTI</sequence>
<name>M2R4G4_CERS8</name>